<comment type="caution">
    <text evidence="8">The sequence shown here is derived from an EMBL/GenBank/DDBJ whole genome shotgun (WGS) entry which is preliminary data.</text>
</comment>
<dbReference type="FunFam" id="3.20.20.100:FF:000015">
    <property type="entry name" value="Oxidoreductase, aldo/keto reductase family"/>
    <property type="match status" value="1"/>
</dbReference>
<dbReference type="PIRSF" id="PIRSF000097">
    <property type="entry name" value="AKR"/>
    <property type="match status" value="1"/>
</dbReference>
<dbReference type="PRINTS" id="PR00069">
    <property type="entry name" value="ALDKETRDTASE"/>
</dbReference>
<evidence type="ECO:0000256" key="2">
    <source>
        <dbReference type="ARBA" id="ARBA00022857"/>
    </source>
</evidence>
<dbReference type="PANTHER" id="PTHR43827">
    <property type="entry name" value="2,5-DIKETO-D-GLUCONIC ACID REDUCTASE"/>
    <property type="match status" value="1"/>
</dbReference>
<feature type="domain" description="NADP-dependent oxidoreductase" evidence="7">
    <location>
        <begin position="19"/>
        <end position="259"/>
    </location>
</feature>
<feature type="active site" description="Proton donor" evidence="4">
    <location>
        <position position="51"/>
    </location>
</feature>
<evidence type="ECO:0000256" key="3">
    <source>
        <dbReference type="ARBA" id="ARBA00023002"/>
    </source>
</evidence>
<dbReference type="EMBL" id="JAHQCW010000023">
    <property type="protein sequence ID" value="MBU9737648.1"/>
    <property type="molecule type" value="Genomic_DNA"/>
</dbReference>
<keyword evidence="2" id="KW-0521">NADP</keyword>
<evidence type="ECO:0000256" key="4">
    <source>
        <dbReference type="PIRSR" id="PIRSR000097-1"/>
    </source>
</evidence>
<dbReference type="PROSITE" id="PS00798">
    <property type="entry name" value="ALDOKETO_REDUCTASE_1"/>
    <property type="match status" value="1"/>
</dbReference>
<feature type="binding site" evidence="5">
    <location>
        <position position="109"/>
    </location>
    <ligand>
        <name>substrate</name>
    </ligand>
</feature>
<dbReference type="Pfam" id="PF00248">
    <property type="entry name" value="Aldo_ket_red"/>
    <property type="match status" value="1"/>
</dbReference>
<organism evidence="8 9">
    <name type="scientific">Diplocloster agilis</name>
    <dbReference type="NCBI Taxonomy" id="2850323"/>
    <lineage>
        <taxon>Bacteria</taxon>
        <taxon>Bacillati</taxon>
        <taxon>Bacillota</taxon>
        <taxon>Clostridia</taxon>
        <taxon>Lachnospirales</taxon>
        <taxon>Lachnospiraceae</taxon>
        <taxon>Diplocloster</taxon>
    </lineage>
</organism>
<dbReference type="RefSeq" id="WP_238722114.1">
    <property type="nucleotide sequence ID" value="NZ_JAHQCW010000023.1"/>
</dbReference>
<dbReference type="AlphaFoldDB" id="A0A949JYN7"/>
<dbReference type="Gene3D" id="3.20.20.100">
    <property type="entry name" value="NADP-dependent oxidoreductase domain"/>
    <property type="match status" value="1"/>
</dbReference>
<dbReference type="InterPro" id="IPR036812">
    <property type="entry name" value="NAD(P)_OxRdtase_dom_sf"/>
</dbReference>
<keyword evidence="3" id="KW-0560">Oxidoreductase</keyword>
<sequence length="276" mass="31577">MKIFNKELANGVKVPCIGIGMDQVTDQRQAYDAIHCAFEAGYRSIDTASSYKNEEAVGKAVQESALSREELYITTKLTAADQGYDAALRAFDRSMQALRLSYLDCFLIHWPGKYLYGETWRAFERLYQEKAVRVIGVCNFNPHHIETLVSQGSMLPLVNQVESHPYYPQNELQSYCEDKNILMEAWSPLMCGGIILKDPVIIKISRETGKSPAQVVLRWHIQKNHRIFPKSVTPARIRENLDIFDFELNQDQMSAIETLKDHNQKIGPNPDIFFEV</sequence>
<proteinExistence type="inferred from homology"/>
<protein>
    <submittedName>
        <fullName evidence="8">Aldo/keto reductase</fullName>
    </submittedName>
</protein>
<name>A0A949JYN7_9FIRM</name>
<dbReference type="InterPro" id="IPR023210">
    <property type="entry name" value="NADP_OxRdtase_dom"/>
</dbReference>
<dbReference type="Proteomes" id="UP000712157">
    <property type="component" value="Unassembled WGS sequence"/>
</dbReference>
<reference evidence="8" key="1">
    <citation type="submission" date="2021-06" db="EMBL/GenBank/DDBJ databases">
        <title>Description of novel taxa of the family Lachnospiraceae.</title>
        <authorList>
            <person name="Chaplin A.V."/>
            <person name="Sokolova S.R."/>
            <person name="Pikina A.P."/>
            <person name="Korzhanova M."/>
            <person name="Belova V."/>
            <person name="Korostin D."/>
            <person name="Efimov B.A."/>
        </authorList>
    </citation>
    <scope>NUCLEOTIDE SEQUENCE</scope>
    <source>
        <strain evidence="8">ASD5720</strain>
    </source>
</reference>
<dbReference type="GO" id="GO:0016616">
    <property type="term" value="F:oxidoreductase activity, acting on the CH-OH group of donors, NAD or NADP as acceptor"/>
    <property type="evidence" value="ECO:0007669"/>
    <property type="project" value="UniProtKB-ARBA"/>
</dbReference>
<evidence type="ECO:0000256" key="6">
    <source>
        <dbReference type="PIRSR" id="PIRSR000097-3"/>
    </source>
</evidence>
<evidence type="ECO:0000313" key="9">
    <source>
        <dbReference type="Proteomes" id="UP000712157"/>
    </source>
</evidence>
<dbReference type="InterPro" id="IPR020471">
    <property type="entry name" value="AKR"/>
</dbReference>
<accession>A0A949JYN7</accession>
<feature type="site" description="Lowers pKa of active site Tyr" evidence="6">
    <location>
        <position position="76"/>
    </location>
</feature>
<evidence type="ECO:0000313" key="8">
    <source>
        <dbReference type="EMBL" id="MBU9737648.1"/>
    </source>
</evidence>
<dbReference type="SUPFAM" id="SSF51430">
    <property type="entry name" value="NAD(P)-linked oxidoreductase"/>
    <property type="match status" value="1"/>
</dbReference>
<dbReference type="PANTHER" id="PTHR43827:SF3">
    <property type="entry name" value="NADP-DEPENDENT OXIDOREDUCTASE DOMAIN-CONTAINING PROTEIN"/>
    <property type="match status" value="1"/>
</dbReference>
<evidence type="ECO:0000256" key="1">
    <source>
        <dbReference type="ARBA" id="ARBA00007905"/>
    </source>
</evidence>
<dbReference type="InterPro" id="IPR018170">
    <property type="entry name" value="Aldo/ket_reductase_CS"/>
</dbReference>
<evidence type="ECO:0000256" key="5">
    <source>
        <dbReference type="PIRSR" id="PIRSR000097-2"/>
    </source>
</evidence>
<evidence type="ECO:0000259" key="7">
    <source>
        <dbReference type="Pfam" id="PF00248"/>
    </source>
</evidence>
<comment type="similarity">
    <text evidence="1">Belongs to the aldo/keto reductase family.</text>
</comment>
<dbReference type="PROSITE" id="PS00062">
    <property type="entry name" value="ALDOKETO_REDUCTASE_2"/>
    <property type="match status" value="1"/>
</dbReference>
<gene>
    <name evidence="8" type="ORF">KTH89_13965</name>
</gene>
<keyword evidence="9" id="KW-1185">Reference proteome</keyword>